<evidence type="ECO:0000256" key="3">
    <source>
        <dbReference type="ARBA" id="ARBA00023002"/>
    </source>
</evidence>
<dbReference type="GO" id="GO:0016491">
    <property type="term" value="F:oxidoreductase activity"/>
    <property type="evidence" value="ECO:0007669"/>
    <property type="project" value="UniProtKB-KW"/>
</dbReference>
<dbReference type="EMBL" id="CADCTS010000365">
    <property type="protein sequence ID" value="CAA9319178.1"/>
    <property type="molecule type" value="Genomic_DNA"/>
</dbReference>
<dbReference type="AlphaFoldDB" id="A0A6J4L0R9"/>
<organism evidence="6">
    <name type="scientific">uncultured Friedmanniella sp</name>
    <dbReference type="NCBI Taxonomy" id="335381"/>
    <lineage>
        <taxon>Bacteria</taxon>
        <taxon>Bacillati</taxon>
        <taxon>Actinomycetota</taxon>
        <taxon>Actinomycetes</taxon>
        <taxon>Propionibacteriales</taxon>
        <taxon>Nocardioidaceae</taxon>
        <taxon>Friedmanniella</taxon>
        <taxon>environmental samples</taxon>
    </lineage>
</organism>
<evidence type="ECO:0000313" key="6">
    <source>
        <dbReference type="EMBL" id="CAA9319178.1"/>
    </source>
</evidence>
<evidence type="ECO:0008006" key="7">
    <source>
        <dbReference type="Google" id="ProtNLM"/>
    </source>
</evidence>
<keyword evidence="4" id="KW-0408">Iron</keyword>
<dbReference type="Gene3D" id="3.50.50.60">
    <property type="entry name" value="FAD/NAD(P)-binding domain"/>
    <property type="match status" value="1"/>
</dbReference>
<dbReference type="SUPFAM" id="SSF51905">
    <property type="entry name" value="FAD/NAD(P)-binding domain"/>
    <property type="match status" value="1"/>
</dbReference>
<gene>
    <name evidence="6" type="ORF">AVDCRST_MAG48-2532</name>
</gene>
<evidence type="ECO:0000256" key="2">
    <source>
        <dbReference type="ARBA" id="ARBA00022723"/>
    </source>
</evidence>
<keyword evidence="1" id="KW-0004">4Fe-4S</keyword>
<dbReference type="GO" id="GO:0046872">
    <property type="term" value="F:metal ion binding"/>
    <property type="evidence" value="ECO:0007669"/>
    <property type="project" value="UniProtKB-KW"/>
</dbReference>
<protein>
    <recommendedName>
        <fullName evidence="7">Xanthan lyase</fullName>
    </recommendedName>
</protein>
<sequence>MRAAGLSPTVLRTGVLVHGATAAGVCAAVAAAEQGAEVVLLEPGRHVGGMTSGGLGYTDLGDPRVLGGFAARFRRAVADAYGVAPGRWAGPEPHVAEGILADWLERAGVTVLLGERLLGVDLVDGGIAAVRTSGGLEVRAGVHVDASYEGDLLAAAGVPAAVGRESRATWGETFAGRQEAVPGLHAMPPWVSPFVDDPDGRVPGPLLPQVKPEPFVPVGEGDGGVMAYGYRACLSRAPDRLPFSRPEDYDEAYWELGRRLFSLWAREGRAVRADRLLGLEPNLPNGACDANSIGPFSLNVLDGSAWAYPLADEAERERLREHHRRHTRGLLHFLSDDPAVPADVRATLAGWGWPAREFADTGGLPHQLYVREARRMVGQVVLTEHDLRRPRSRPDTVALGSYHLDVREVQRGWRWVHEHPDPVAMVVTEGYLSVRVPTYEIPYRALLPREQDCRNLLVPVCLSASQVAFSSIRMEVQYQMLGQAAGVAAALALDVGAAVHHVDTDVLRLRLRAGGAVLDRPAG</sequence>
<dbReference type="InterPro" id="IPR036188">
    <property type="entry name" value="FAD/NAD-bd_sf"/>
</dbReference>
<keyword evidence="2" id="KW-0479">Metal-binding</keyword>
<evidence type="ECO:0000256" key="5">
    <source>
        <dbReference type="ARBA" id="ARBA00023014"/>
    </source>
</evidence>
<name>A0A6J4L0R9_9ACTN</name>
<dbReference type="Pfam" id="PF12831">
    <property type="entry name" value="FAD_oxidored"/>
    <property type="match status" value="1"/>
</dbReference>
<evidence type="ECO:0000256" key="4">
    <source>
        <dbReference type="ARBA" id="ARBA00023004"/>
    </source>
</evidence>
<reference evidence="6" key="1">
    <citation type="submission" date="2020-02" db="EMBL/GenBank/DDBJ databases">
        <authorList>
            <person name="Meier V. D."/>
        </authorList>
    </citation>
    <scope>NUCLEOTIDE SEQUENCE</scope>
    <source>
        <strain evidence="6">AVDCRST_MAG48</strain>
    </source>
</reference>
<proteinExistence type="predicted"/>
<dbReference type="PANTHER" id="PTHR43498">
    <property type="entry name" value="FERREDOXIN:COB-COM HETERODISULFIDE REDUCTASE SUBUNIT A"/>
    <property type="match status" value="1"/>
</dbReference>
<keyword evidence="3" id="KW-0560">Oxidoreductase</keyword>
<evidence type="ECO:0000256" key="1">
    <source>
        <dbReference type="ARBA" id="ARBA00022485"/>
    </source>
</evidence>
<keyword evidence="5" id="KW-0411">Iron-sulfur</keyword>
<dbReference type="GO" id="GO:0051539">
    <property type="term" value="F:4 iron, 4 sulfur cluster binding"/>
    <property type="evidence" value="ECO:0007669"/>
    <property type="project" value="UniProtKB-KW"/>
</dbReference>
<dbReference type="PANTHER" id="PTHR43498:SF1">
    <property type="entry name" value="COB--COM HETERODISULFIDE REDUCTASE IRON-SULFUR SUBUNIT A"/>
    <property type="match status" value="1"/>
</dbReference>
<accession>A0A6J4L0R9</accession>
<dbReference type="InterPro" id="IPR039650">
    <property type="entry name" value="HdrA-like"/>
</dbReference>